<sequence length="385" mass="44091">MYFEELVRTIEHSTRPRGPLFMTKVHEIRRLTAIASCTRWSMAFNIIFAFNLASTPFMANLAEPRPGGVEENCLPTWSSYAEYVDVTTNFFQQLYNNSTMGTNTVSLRDPATNSFRMRMTMALPFEIPADDVFDITIRMPAAPLFGDGIRTLLSTFLTSNQTHRDQTNPWRICQHNCMLTLTYSELCLWIEKTDSTQYTIWVATNIYETIASCWIKFGLRTLLAAYILYQLWTRYYRHCKILLSNLRHVGFSREYYTRYEVVVGDPAYAILSDPVVSLAMVADIFGGSGYVTLGLIHVTQFQDVWLYANGCLYMARYIWFSYLGLRILSSVVKWRRWEATFAPVGPALLAVTAYVYSGPIISVMGMTGHVVVLPNRQKASHLRVS</sequence>
<dbReference type="Proteomes" id="UP000481153">
    <property type="component" value="Unassembled WGS sequence"/>
</dbReference>
<name>A0A6G0WTT4_9STRA</name>
<protein>
    <submittedName>
        <fullName evidence="2">Uncharacterized protein</fullName>
    </submittedName>
</protein>
<evidence type="ECO:0000313" key="3">
    <source>
        <dbReference type="Proteomes" id="UP000481153"/>
    </source>
</evidence>
<feature type="transmembrane region" description="Helical" evidence="1">
    <location>
        <begin position="304"/>
        <end position="325"/>
    </location>
</feature>
<feature type="transmembrane region" description="Helical" evidence="1">
    <location>
        <begin position="275"/>
        <end position="298"/>
    </location>
</feature>
<reference evidence="2 3" key="1">
    <citation type="submission" date="2019-07" db="EMBL/GenBank/DDBJ databases">
        <title>Genomics analysis of Aphanomyces spp. identifies a new class of oomycete effector associated with host adaptation.</title>
        <authorList>
            <person name="Gaulin E."/>
        </authorList>
    </citation>
    <scope>NUCLEOTIDE SEQUENCE [LARGE SCALE GENOMIC DNA]</scope>
    <source>
        <strain evidence="2 3">ATCC 201684</strain>
    </source>
</reference>
<dbReference type="VEuPathDB" id="FungiDB:AeMF1_003937"/>
<keyword evidence="1" id="KW-0472">Membrane</keyword>
<evidence type="ECO:0000256" key="1">
    <source>
        <dbReference type="SAM" id="Phobius"/>
    </source>
</evidence>
<dbReference type="AlphaFoldDB" id="A0A6G0WTT4"/>
<organism evidence="2 3">
    <name type="scientific">Aphanomyces euteiches</name>
    <dbReference type="NCBI Taxonomy" id="100861"/>
    <lineage>
        <taxon>Eukaryota</taxon>
        <taxon>Sar</taxon>
        <taxon>Stramenopiles</taxon>
        <taxon>Oomycota</taxon>
        <taxon>Saprolegniomycetes</taxon>
        <taxon>Saprolegniales</taxon>
        <taxon>Verrucalvaceae</taxon>
        <taxon>Aphanomyces</taxon>
    </lineage>
</organism>
<gene>
    <name evidence="2" type="ORF">Ae201684_011746</name>
</gene>
<proteinExistence type="predicted"/>
<accession>A0A6G0WTT4</accession>
<dbReference type="EMBL" id="VJMJ01000149">
    <property type="protein sequence ID" value="KAF0730861.1"/>
    <property type="molecule type" value="Genomic_DNA"/>
</dbReference>
<keyword evidence="3" id="KW-1185">Reference proteome</keyword>
<comment type="caution">
    <text evidence="2">The sequence shown here is derived from an EMBL/GenBank/DDBJ whole genome shotgun (WGS) entry which is preliminary data.</text>
</comment>
<evidence type="ECO:0000313" key="2">
    <source>
        <dbReference type="EMBL" id="KAF0730861.1"/>
    </source>
</evidence>
<keyword evidence="1" id="KW-1133">Transmembrane helix</keyword>
<keyword evidence="1" id="KW-0812">Transmembrane</keyword>